<evidence type="ECO:0000259" key="1">
    <source>
        <dbReference type="PROSITE" id="PS50878"/>
    </source>
</evidence>
<comment type="caution">
    <text evidence="2">The sequence shown here is derived from an EMBL/GenBank/DDBJ whole genome shotgun (WGS) entry which is preliminary data.</text>
</comment>
<organism evidence="2 3">
    <name type="scientific">Ridgeia piscesae</name>
    <name type="common">Tubeworm</name>
    <dbReference type="NCBI Taxonomy" id="27915"/>
    <lineage>
        <taxon>Eukaryota</taxon>
        <taxon>Metazoa</taxon>
        <taxon>Spiralia</taxon>
        <taxon>Lophotrochozoa</taxon>
        <taxon>Annelida</taxon>
        <taxon>Polychaeta</taxon>
        <taxon>Sedentaria</taxon>
        <taxon>Canalipalpata</taxon>
        <taxon>Sabellida</taxon>
        <taxon>Siboglinidae</taxon>
        <taxon>Ridgeia</taxon>
    </lineage>
</organism>
<proteinExistence type="predicted"/>
<accession>A0AAD9P6A9</accession>
<dbReference type="SUPFAM" id="SSF56672">
    <property type="entry name" value="DNA/RNA polymerases"/>
    <property type="match status" value="1"/>
</dbReference>
<keyword evidence="3" id="KW-1185">Reference proteome</keyword>
<gene>
    <name evidence="2" type="ORF">NP493_120g04062</name>
</gene>
<evidence type="ECO:0000313" key="3">
    <source>
        <dbReference type="Proteomes" id="UP001209878"/>
    </source>
</evidence>
<dbReference type="AlphaFoldDB" id="A0AAD9P6A9"/>
<dbReference type="CDD" id="cd01650">
    <property type="entry name" value="RT_nLTR_like"/>
    <property type="match status" value="1"/>
</dbReference>
<dbReference type="Gene3D" id="3.60.10.10">
    <property type="entry name" value="Endonuclease/exonuclease/phosphatase"/>
    <property type="match status" value="1"/>
</dbReference>
<dbReference type="PROSITE" id="PS50878">
    <property type="entry name" value="RT_POL"/>
    <property type="match status" value="1"/>
</dbReference>
<name>A0AAD9P6A9_RIDPI</name>
<dbReference type="InterPro" id="IPR000477">
    <property type="entry name" value="RT_dom"/>
</dbReference>
<dbReference type="Pfam" id="PF00078">
    <property type="entry name" value="RVT_1"/>
    <property type="match status" value="1"/>
</dbReference>
<dbReference type="InterPro" id="IPR043502">
    <property type="entry name" value="DNA/RNA_pol_sf"/>
</dbReference>
<dbReference type="SUPFAM" id="SSF56219">
    <property type="entry name" value="DNase I-like"/>
    <property type="match status" value="1"/>
</dbReference>
<feature type="domain" description="Reverse transcriptase" evidence="1">
    <location>
        <begin position="455"/>
        <end position="721"/>
    </location>
</feature>
<dbReference type="PANTHER" id="PTHR33332">
    <property type="entry name" value="REVERSE TRANSCRIPTASE DOMAIN-CONTAINING PROTEIN"/>
    <property type="match status" value="1"/>
</dbReference>
<reference evidence="2" key="1">
    <citation type="journal article" date="2023" name="Mol. Biol. Evol.">
        <title>Third-Generation Sequencing Reveals the Adaptive Role of the Epigenome in Three Deep-Sea Polychaetes.</title>
        <authorList>
            <person name="Perez M."/>
            <person name="Aroh O."/>
            <person name="Sun Y."/>
            <person name="Lan Y."/>
            <person name="Juniper S.K."/>
            <person name="Young C.R."/>
            <person name="Angers B."/>
            <person name="Qian P.Y."/>
        </authorList>
    </citation>
    <scope>NUCLEOTIDE SEQUENCE</scope>
    <source>
        <strain evidence="2">R07B-5</strain>
    </source>
</reference>
<dbReference type="InterPro" id="IPR036691">
    <property type="entry name" value="Endo/exonu/phosph_ase_sf"/>
</dbReference>
<sequence>MLVDILFITETKLDPSFSIAQFDVPNYRSFRKDRTGRGGGILTYVRSDLPTRQRPDLELQHVESIVIETTVCGRKWAIVCVYRPPSMPNASFIDDFTTCIDKVHVHFDNIIVIGDLNYDLVKPDKSQPLHTVCDIFDFTKLIKTPTCFMKDVPPSMLDVILTNRPSLLFNITNSTCGISDWHNMISCVIKGSAPPPNKRKIKCRSYKHFDEKVFSEAVGVIPFDVAYVFDDVDDIYWAHEVLLTDVLNDHAPIKEKTVKAKQTPFMNSKLRKAVFKKSMFFNKYKTWRTPANWEAYRMQRNLCTKLKRQSIRHYFSKRCAGGPKSKDFWPTVKPFLSNKGLLKDPVIILSENDNIISNQISVASTLNEFFVNAAQDISSVPIPDDILNHPSIQKITDHIPAPTAFDFSPVTSEIINTFITKSNSKKATGVDGIPAKIIKSCSKTISEPLAKLINLSFATSAFPNRLKEAQVIPVYKKKDPLDKQNYRPISILPFISKLFEKAINSQLSTHFENMFNPFLRAFRPGMGYQSTLLRLVEDWRKALDSHKYVAAILMDLTKAFDCLPHSLLLGKLSAYGLSDKSCSLVSNYRSNRKQRVKLGPHYSEWADIVRGVPQGSILGPLLFNVFINDIFHFLDKSSLYNYADDNTLSYAHSNSDTLIHTLQQDCTSTLQWFNINQMKANPSKFQAISFGKRGTRDITNFTFENTTIHCENSVVLLGIEIDHSLTFNIHIANICKKAARQLAVLKRLGHLLTRQGKLAIFKSFITSNFNYCPLIWHFCSQSSTKKLEKIQERALRFIYNDYSSMHHDLLKTANTEHLHVKRIKEMACEVFKIVNNIAPTFIQNLIMLKCSQYSMRKDNTAVVPKANTSKYGLKSFVHDGPRIWNSLPNEMRKIVNYGEFRRLIRNWDGPSCNCSICR</sequence>
<dbReference type="EMBL" id="JAODUO010000119">
    <property type="protein sequence ID" value="KAK2188908.1"/>
    <property type="molecule type" value="Genomic_DNA"/>
</dbReference>
<dbReference type="Proteomes" id="UP001209878">
    <property type="component" value="Unassembled WGS sequence"/>
</dbReference>
<evidence type="ECO:0000313" key="2">
    <source>
        <dbReference type="EMBL" id="KAK2188908.1"/>
    </source>
</evidence>
<protein>
    <recommendedName>
        <fullName evidence="1">Reverse transcriptase domain-containing protein</fullName>
    </recommendedName>
</protein>